<dbReference type="InterPro" id="IPR005585">
    <property type="entry name" value="DUF327"/>
</dbReference>
<evidence type="ECO:0000313" key="2">
    <source>
        <dbReference type="Proteomes" id="UP001225646"/>
    </source>
</evidence>
<keyword evidence="2" id="KW-1185">Reference proteome</keyword>
<name>A0ABT9VR40_9BACI</name>
<dbReference type="EMBL" id="JAUSTR010000015">
    <property type="protein sequence ID" value="MDQ0163436.1"/>
    <property type="molecule type" value="Genomic_DNA"/>
</dbReference>
<comment type="caution">
    <text evidence="1">The sequence shown here is derived from an EMBL/GenBank/DDBJ whole genome shotgun (WGS) entry which is preliminary data.</text>
</comment>
<dbReference type="Proteomes" id="UP001225646">
    <property type="component" value="Unassembled WGS sequence"/>
</dbReference>
<dbReference type="Gene3D" id="1.20.120.490">
    <property type="entry name" value="Hypothetical protein TM1646-like domain"/>
    <property type="match status" value="1"/>
</dbReference>
<evidence type="ECO:0000313" key="1">
    <source>
        <dbReference type="EMBL" id="MDQ0163436.1"/>
    </source>
</evidence>
<proteinExistence type="predicted"/>
<dbReference type="InterPro" id="IPR024042">
    <property type="entry name" value="TM1646-like_dom_sf"/>
</dbReference>
<dbReference type="Pfam" id="PF03885">
    <property type="entry name" value="DUF327"/>
    <property type="match status" value="1"/>
</dbReference>
<gene>
    <name evidence="1" type="ORF">J2S06_002516</name>
</gene>
<organism evidence="1 2">
    <name type="scientific">Aeribacillus alveayuensis</name>
    <dbReference type="NCBI Taxonomy" id="279215"/>
    <lineage>
        <taxon>Bacteria</taxon>
        <taxon>Bacillati</taxon>
        <taxon>Bacillota</taxon>
        <taxon>Bacilli</taxon>
        <taxon>Bacillales</taxon>
        <taxon>Bacillaceae</taxon>
        <taxon>Aeribacillus</taxon>
    </lineage>
</organism>
<accession>A0ABT9VR40</accession>
<sequence>MKINEHLRTYITKREIGQNVLPTDSHSFQELIQKQESKLYLDQLNRLMAELDEAGSRLSKSRNFQDLSKFKSIVKRFIRQAVDYGMSLKESNSWDFNGNKRTFKIIEEIDQKLLALTDDILAKEKEGVDILGKIGEIKGLLINLYT</sequence>
<dbReference type="RefSeq" id="WP_044894402.1">
    <property type="nucleotide sequence ID" value="NZ_JAUSTR010000015.1"/>
</dbReference>
<dbReference type="SUPFAM" id="SSF158397">
    <property type="entry name" value="TM1646-like"/>
    <property type="match status" value="1"/>
</dbReference>
<protein>
    <submittedName>
        <fullName evidence="1">Uncharacterized protein YaaR (DUF327 family)</fullName>
    </submittedName>
</protein>
<reference evidence="1 2" key="1">
    <citation type="submission" date="2023-07" db="EMBL/GenBank/DDBJ databases">
        <title>Genomic Encyclopedia of Type Strains, Phase IV (KMG-IV): sequencing the most valuable type-strain genomes for metagenomic binning, comparative biology and taxonomic classification.</title>
        <authorList>
            <person name="Goeker M."/>
        </authorList>
    </citation>
    <scope>NUCLEOTIDE SEQUENCE [LARGE SCALE GENOMIC DNA]</scope>
    <source>
        <strain evidence="1 2">DSM 19092</strain>
    </source>
</reference>